<comment type="caution">
    <text evidence="5">The sequence shown here is derived from an EMBL/GenBank/DDBJ whole genome shotgun (WGS) entry which is preliminary data.</text>
</comment>
<evidence type="ECO:0000259" key="4">
    <source>
        <dbReference type="Pfam" id="PF04500"/>
    </source>
</evidence>
<keyword evidence="1" id="KW-0479">Metal-binding</keyword>
<dbReference type="InterPro" id="IPR007588">
    <property type="entry name" value="Znf_FLYWCH"/>
</dbReference>
<feature type="domain" description="FLYWCH-type" evidence="4">
    <location>
        <begin position="5"/>
        <end position="66"/>
    </location>
</feature>
<dbReference type="EMBL" id="VUJU01017254">
    <property type="protein sequence ID" value="KAF0684320.1"/>
    <property type="molecule type" value="Genomic_DNA"/>
</dbReference>
<gene>
    <name evidence="5" type="ORF">FWK35_00036685</name>
</gene>
<dbReference type="AlphaFoldDB" id="A0A6G0VHS8"/>
<proteinExistence type="predicted"/>
<dbReference type="PANTHER" id="PTHR47160:SF10">
    <property type="entry name" value="MULE TRANSPOSASE DOMAIN-CONTAINING PROTEIN"/>
    <property type="match status" value="1"/>
</dbReference>
<keyword evidence="3" id="KW-0862">Zinc</keyword>
<sequence>MPLNFVKSERGKDMLVHNGFLYRFESKNDKKTIWKCVENLKKKCKARMHTDENSILSDVTKISHIHFPDIAKIEAKRAMENLKELAKKTELSTQSVVATVASELNTAVSGQMPGIPLMKRTILRVRERENAAPGIPQSLYDLVIPEEYKKTSDGKSFLLFDSFDHDPDNCDRFLLFSTEENLQKMSECDHWYADGTFSCAPSIFKQLYTIHGIQCSNVLPSVNALLPNKKKKTKKIYSLKTLNCNLKPKTVMLDFEIGAMTAFKKEFSDIKIRGCHFHFAQSVWRHIQECGLSKQYKEDSTFAFEIKKLNALAY</sequence>
<keyword evidence="2" id="KW-0863">Zinc-finger</keyword>
<evidence type="ECO:0000313" key="6">
    <source>
        <dbReference type="Proteomes" id="UP000478052"/>
    </source>
</evidence>
<accession>A0A6G0VHS8</accession>
<dbReference type="Pfam" id="PF04500">
    <property type="entry name" value="FLYWCH"/>
    <property type="match status" value="1"/>
</dbReference>
<keyword evidence="6" id="KW-1185">Reference proteome</keyword>
<dbReference type="OrthoDB" id="10000082at2759"/>
<evidence type="ECO:0000256" key="2">
    <source>
        <dbReference type="ARBA" id="ARBA00022771"/>
    </source>
</evidence>
<dbReference type="Proteomes" id="UP000478052">
    <property type="component" value="Unassembled WGS sequence"/>
</dbReference>
<dbReference type="PANTHER" id="PTHR47160">
    <property type="entry name" value="PUTATIVE-RELATED"/>
    <property type="match status" value="1"/>
</dbReference>
<feature type="non-terminal residue" evidence="5">
    <location>
        <position position="314"/>
    </location>
</feature>
<evidence type="ECO:0000313" key="5">
    <source>
        <dbReference type="EMBL" id="KAF0684320.1"/>
    </source>
</evidence>
<protein>
    <submittedName>
        <fullName evidence="5">MULE domain-containing protein</fullName>
    </submittedName>
</protein>
<evidence type="ECO:0000256" key="1">
    <source>
        <dbReference type="ARBA" id="ARBA00022723"/>
    </source>
</evidence>
<dbReference type="Gene3D" id="2.20.25.240">
    <property type="match status" value="1"/>
</dbReference>
<organism evidence="5 6">
    <name type="scientific">Aphis craccivora</name>
    <name type="common">Cowpea aphid</name>
    <dbReference type="NCBI Taxonomy" id="307492"/>
    <lineage>
        <taxon>Eukaryota</taxon>
        <taxon>Metazoa</taxon>
        <taxon>Ecdysozoa</taxon>
        <taxon>Arthropoda</taxon>
        <taxon>Hexapoda</taxon>
        <taxon>Insecta</taxon>
        <taxon>Pterygota</taxon>
        <taxon>Neoptera</taxon>
        <taxon>Paraneoptera</taxon>
        <taxon>Hemiptera</taxon>
        <taxon>Sternorrhyncha</taxon>
        <taxon>Aphidomorpha</taxon>
        <taxon>Aphidoidea</taxon>
        <taxon>Aphididae</taxon>
        <taxon>Aphidini</taxon>
        <taxon>Aphis</taxon>
        <taxon>Aphis</taxon>
    </lineage>
</organism>
<evidence type="ECO:0000256" key="3">
    <source>
        <dbReference type="ARBA" id="ARBA00022833"/>
    </source>
</evidence>
<dbReference type="GO" id="GO:0008270">
    <property type="term" value="F:zinc ion binding"/>
    <property type="evidence" value="ECO:0007669"/>
    <property type="project" value="UniProtKB-KW"/>
</dbReference>
<reference evidence="5 6" key="1">
    <citation type="submission" date="2019-08" db="EMBL/GenBank/DDBJ databases">
        <title>Whole genome of Aphis craccivora.</title>
        <authorList>
            <person name="Voronova N.V."/>
            <person name="Shulinski R.S."/>
            <person name="Bandarenka Y.V."/>
            <person name="Zhorov D.G."/>
            <person name="Warner D."/>
        </authorList>
    </citation>
    <scope>NUCLEOTIDE SEQUENCE [LARGE SCALE GENOMIC DNA]</scope>
    <source>
        <strain evidence="5">180601</strain>
        <tissue evidence="5">Whole Body</tissue>
    </source>
</reference>
<name>A0A6G0VHS8_APHCR</name>